<reference evidence="2" key="1">
    <citation type="submission" date="2019-10" db="EMBL/GenBank/DDBJ databases">
        <title>Streptomyces sp. nov., a novel actinobacterium isolated from alkaline environment.</title>
        <authorList>
            <person name="Golinska P."/>
        </authorList>
    </citation>
    <scope>NUCLEOTIDE SEQUENCE</scope>
    <source>
        <strain evidence="2">IF17</strain>
    </source>
</reference>
<gene>
    <name evidence="2" type="ORF">FNX48_026965</name>
</gene>
<evidence type="ECO:0000313" key="2">
    <source>
        <dbReference type="EMBL" id="MQS10671.1"/>
    </source>
</evidence>
<protein>
    <submittedName>
        <fullName evidence="2">Energy-coupling factor transporter transmembrane protein EcfT</fullName>
    </submittedName>
</protein>
<feature type="non-terminal residue" evidence="2">
    <location>
        <position position="1"/>
    </location>
</feature>
<keyword evidence="1 2" id="KW-0812">Transmembrane</keyword>
<dbReference type="Proteomes" id="UP000315516">
    <property type="component" value="Unassembled WGS sequence"/>
</dbReference>
<organism evidence="2">
    <name type="scientific">Streptomyces alkaliphilus</name>
    <dbReference type="NCBI Taxonomy" id="1472722"/>
    <lineage>
        <taxon>Bacteria</taxon>
        <taxon>Bacillati</taxon>
        <taxon>Actinomycetota</taxon>
        <taxon>Actinomycetes</taxon>
        <taxon>Kitasatosporales</taxon>
        <taxon>Streptomycetaceae</taxon>
        <taxon>Streptomyces</taxon>
    </lineage>
</organism>
<proteinExistence type="predicted"/>
<feature type="transmembrane region" description="Helical" evidence="1">
    <location>
        <begin position="77"/>
        <end position="99"/>
    </location>
</feature>
<name>A0A646IIX8_9ACTN</name>
<accession>A0A646IIX8</accession>
<comment type="caution">
    <text evidence="2">The sequence shown here is derived from an EMBL/GenBank/DDBJ whole genome shotgun (WGS) entry which is preliminary data.</text>
</comment>
<feature type="transmembrane region" description="Helical" evidence="1">
    <location>
        <begin position="34"/>
        <end position="65"/>
    </location>
</feature>
<sequence>ARSARSVPAPPPARLAALRAPEADRSNALHSGAWWLWALGLAAAASRTTDPVLLALIVAVTGYVVAARRTDDPRARAFRFFLVLGAVVVLVRVVFAVLLGSPVGGGAVLFTLPEVPLPEWAVGLSLGGP</sequence>
<feature type="non-terminal residue" evidence="2">
    <location>
        <position position="129"/>
    </location>
</feature>
<keyword evidence="1" id="KW-1133">Transmembrane helix</keyword>
<keyword evidence="1" id="KW-0472">Membrane</keyword>
<dbReference type="EMBL" id="VJYJ02001823">
    <property type="protein sequence ID" value="MQS10671.1"/>
    <property type="molecule type" value="Genomic_DNA"/>
</dbReference>
<evidence type="ECO:0000256" key="1">
    <source>
        <dbReference type="SAM" id="Phobius"/>
    </source>
</evidence>
<dbReference type="AlphaFoldDB" id="A0A646IIX8"/>